<keyword evidence="3" id="KW-0808">Transferase</keyword>
<evidence type="ECO:0000256" key="1">
    <source>
        <dbReference type="ARBA" id="ARBA00006739"/>
    </source>
</evidence>
<feature type="transmembrane region" description="Helical" evidence="4">
    <location>
        <begin position="6"/>
        <end position="24"/>
    </location>
</feature>
<evidence type="ECO:0000313" key="7">
    <source>
        <dbReference type="Proteomes" id="UP000647133"/>
    </source>
</evidence>
<dbReference type="SUPFAM" id="SSF53448">
    <property type="entry name" value="Nucleotide-diphospho-sugar transferases"/>
    <property type="match status" value="1"/>
</dbReference>
<comment type="similarity">
    <text evidence="1">Belongs to the glycosyltransferase 2 family.</text>
</comment>
<evidence type="ECO:0000256" key="2">
    <source>
        <dbReference type="ARBA" id="ARBA00022676"/>
    </source>
</evidence>
<feature type="domain" description="Glycosyltransferase 2-like" evidence="5">
    <location>
        <begin position="42"/>
        <end position="211"/>
    </location>
</feature>
<protein>
    <submittedName>
        <fullName evidence="6">Glycosyltransferase</fullName>
    </submittedName>
</protein>
<name>A0ABR9ANQ2_9BACT</name>
<reference evidence="6 7" key="1">
    <citation type="submission" date="2020-09" db="EMBL/GenBank/DDBJ databases">
        <title>Echinicola sp. CAU 1574 isolated from sand of Sido Beach.</title>
        <authorList>
            <person name="Kim W."/>
        </authorList>
    </citation>
    <scope>NUCLEOTIDE SEQUENCE [LARGE SCALE GENOMIC DNA]</scope>
    <source>
        <strain evidence="6 7">CAU 1574</strain>
    </source>
</reference>
<dbReference type="EMBL" id="JACYTQ010000006">
    <property type="protein sequence ID" value="MBD8490417.1"/>
    <property type="molecule type" value="Genomic_DNA"/>
</dbReference>
<keyword evidence="4" id="KW-0472">Membrane</keyword>
<dbReference type="RefSeq" id="WP_192011288.1">
    <property type="nucleotide sequence ID" value="NZ_JACYTQ010000006.1"/>
</dbReference>
<dbReference type="PANTHER" id="PTHR43630">
    <property type="entry name" value="POLY-BETA-1,6-N-ACETYL-D-GLUCOSAMINE SYNTHASE"/>
    <property type="match status" value="1"/>
</dbReference>
<accession>A0ABR9ANQ2</accession>
<dbReference type="PANTHER" id="PTHR43630:SF1">
    <property type="entry name" value="POLY-BETA-1,6-N-ACETYL-D-GLUCOSAMINE SYNTHASE"/>
    <property type="match status" value="1"/>
</dbReference>
<keyword evidence="2" id="KW-0328">Glycosyltransferase</keyword>
<evidence type="ECO:0000259" key="5">
    <source>
        <dbReference type="Pfam" id="PF00535"/>
    </source>
</evidence>
<keyword evidence="7" id="KW-1185">Reference proteome</keyword>
<keyword evidence="4" id="KW-1133">Transmembrane helix</keyword>
<organism evidence="6 7">
    <name type="scientific">Echinicola arenosa</name>
    <dbReference type="NCBI Taxonomy" id="2774144"/>
    <lineage>
        <taxon>Bacteria</taxon>
        <taxon>Pseudomonadati</taxon>
        <taxon>Bacteroidota</taxon>
        <taxon>Cytophagia</taxon>
        <taxon>Cytophagales</taxon>
        <taxon>Cyclobacteriaceae</taxon>
        <taxon>Echinicola</taxon>
    </lineage>
</organism>
<dbReference type="Pfam" id="PF00535">
    <property type="entry name" value="Glycos_transf_2"/>
    <property type="match status" value="1"/>
</dbReference>
<keyword evidence="4" id="KW-0812">Transmembrane</keyword>
<comment type="caution">
    <text evidence="6">The sequence shown here is derived from an EMBL/GenBank/DDBJ whole genome shotgun (WGS) entry which is preliminary data.</text>
</comment>
<dbReference type="Proteomes" id="UP000647133">
    <property type="component" value="Unassembled WGS sequence"/>
</dbReference>
<dbReference type="Gene3D" id="3.90.550.10">
    <property type="entry name" value="Spore Coat Polysaccharide Biosynthesis Protein SpsA, Chain A"/>
    <property type="match status" value="1"/>
</dbReference>
<feature type="transmembrane region" description="Helical" evidence="4">
    <location>
        <begin position="277"/>
        <end position="301"/>
    </location>
</feature>
<sequence>MMLFIALILVVLLLVQDFLLFFFIRFNFKDYSKRNVDLPMVSVLLPARNEAGTIKACLKSFESINYPPQKIEFIVGNDQSEDHTGQILRGWSNKVSNRTYVEIETRYSHLNGKANALAQMAQVANGELLLFTDADCRANEFWVEEMVSAFEPQYGLIVGVTEVVGENIFERLQGMDWWITLGMIKVTADLGKLLTAVGNNMLVSREAYEAIGGYESLGFSVTEDFALGQAVMEKGYHPVHQMTSRSLVYTKGEKNFFQLMRQRKRWMRGALSLPFRWKLLLVLQALFFPAIITVLVFNIWLGGLIWLGKIWVQAAFIKKLTHNCKGKVNWGELFIFEVYHLVISWSTIVYYFWPSKINWKERRY</sequence>
<gene>
    <name evidence="6" type="ORF">IFO69_16815</name>
</gene>
<evidence type="ECO:0000256" key="4">
    <source>
        <dbReference type="SAM" id="Phobius"/>
    </source>
</evidence>
<evidence type="ECO:0000256" key="3">
    <source>
        <dbReference type="ARBA" id="ARBA00022679"/>
    </source>
</evidence>
<dbReference type="InterPro" id="IPR029044">
    <property type="entry name" value="Nucleotide-diphossugar_trans"/>
</dbReference>
<feature type="transmembrane region" description="Helical" evidence="4">
    <location>
        <begin position="333"/>
        <end position="353"/>
    </location>
</feature>
<proteinExistence type="inferred from homology"/>
<dbReference type="InterPro" id="IPR001173">
    <property type="entry name" value="Glyco_trans_2-like"/>
</dbReference>
<evidence type="ECO:0000313" key="6">
    <source>
        <dbReference type="EMBL" id="MBD8490417.1"/>
    </source>
</evidence>